<dbReference type="SUPFAM" id="SSF46689">
    <property type="entry name" value="Homeodomain-like"/>
    <property type="match status" value="1"/>
</dbReference>
<dbReference type="PANTHER" id="PTHR47918:SF1">
    <property type="entry name" value="DNA-BINDING PROTEIN FIS"/>
    <property type="match status" value="1"/>
</dbReference>
<organism evidence="5 6">
    <name type="scientific">Moraxella nonliquefaciens</name>
    <dbReference type="NCBI Taxonomy" id="478"/>
    <lineage>
        <taxon>Bacteria</taxon>
        <taxon>Pseudomonadati</taxon>
        <taxon>Pseudomonadota</taxon>
        <taxon>Gammaproteobacteria</taxon>
        <taxon>Moraxellales</taxon>
        <taxon>Moraxellaceae</taxon>
        <taxon>Moraxella</taxon>
    </lineage>
</organism>
<dbReference type="Proteomes" id="UP000092671">
    <property type="component" value="Unassembled WGS sequence"/>
</dbReference>
<dbReference type="PRINTS" id="PR01590">
    <property type="entry name" value="HTHFIS"/>
</dbReference>
<evidence type="ECO:0000256" key="1">
    <source>
        <dbReference type="ARBA" id="ARBA00008559"/>
    </source>
</evidence>
<dbReference type="PRINTS" id="PR01591">
    <property type="entry name" value="DNABINDNGFIS"/>
</dbReference>
<keyword evidence="2 5" id="KW-0238">DNA-binding</keyword>
<dbReference type="OrthoDB" id="9802388at2"/>
<dbReference type="InterPro" id="IPR002197">
    <property type="entry name" value="HTH_Fis"/>
</dbReference>
<gene>
    <name evidence="5" type="ORF">A9Z60_00745</name>
</gene>
<dbReference type="GO" id="GO:0006355">
    <property type="term" value="P:regulation of DNA-templated transcription"/>
    <property type="evidence" value="ECO:0007669"/>
    <property type="project" value="InterPro"/>
</dbReference>
<dbReference type="NCBIfam" id="NF001659">
    <property type="entry name" value="PRK00430.1"/>
    <property type="match status" value="1"/>
</dbReference>
<evidence type="ECO:0000259" key="4">
    <source>
        <dbReference type="Pfam" id="PF02954"/>
    </source>
</evidence>
<dbReference type="RefSeq" id="WP_066890748.1">
    <property type="nucleotide sequence ID" value="NZ_JAKREH010000001.1"/>
</dbReference>
<protein>
    <recommendedName>
        <fullName evidence="3">Putative Fis-like DNA-binding protein</fullName>
    </recommendedName>
</protein>
<reference evidence="5 6" key="1">
    <citation type="submission" date="2016-06" db="EMBL/GenBank/DDBJ databases">
        <title>Draft genome of Moraxella nonliquefaciens CCUG 60284.</title>
        <authorList>
            <person name="Salva-Serra F."/>
            <person name="Engstrom-Jakobsson H."/>
            <person name="Thorell K."/>
            <person name="Gonzales-Siles L."/>
            <person name="Karlsson R."/>
            <person name="Boulund F."/>
            <person name="Engstrand L."/>
            <person name="Kristiansson E."/>
            <person name="Moore E."/>
        </authorList>
    </citation>
    <scope>NUCLEOTIDE SEQUENCE [LARGE SCALE GENOMIC DNA]</scope>
    <source>
        <strain evidence="5 6">CCUG 60284</strain>
    </source>
</reference>
<dbReference type="PANTHER" id="PTHR47918">
    <property type="entry name" value="DNA-BINDING PROTEIN FIS"/>
    <property type="match status" value="1"/>
</dbReference>
<dbReference type="Pfam" id="PF02954">
    <property type="entry name" value="HTH_8"/>
    <property type="match status" value="1"/>
</dbReference>
<evidence type="ECO:0000256" key="2">
    <source>
        <dbReference type="ARBA" id="ARBA00023125"/>
    </source>
</evidence>
<evidence type="ECO:0000313" key="6">
    <source>
        <dbReference type="Proteomes" id="UP000092671"/>
    </source>
</evidence>
<dbReference type="InterPro" id="IPR005412">
    <property type="entry name" value="Fis_DNA-bd"/>
</dbReference>
<dbReference type="GO" id="GO:0043565">
    <property type="term" value="F:sequence-specific DNA binding"/>
    <property type="evidence" value="ECO:0007669"/>
    <property type="project" value="InterPro"/>
</dbReference>
<comment type="similarity">
    <text evidence="1">Belongs to the transcriptional regulatory Fis family.</text>
</comment>
<dbReference type="Gene3D" id="1.10.10.60">
    <property type="entry name" value="Homeodomain-like"/>
    <property type="match status" value="1"/>
</dbReference>
<comment type="caution">
    <text evidence="5">The sequence shown here is derived from an EMBL/GenBank/DDBJ whole genome shotgun (WGS) entry which is preliminary data.</text>
</comment>
<dbReference type="AlphaFoldDB" id="A0A1B8PM01"/>
<dbReference type="InterPro" id="IPR050207">
    <property type="entry name" value="Trans_regulatory_Fis"/>
</dbReference>
<sequence length="84" mass="9637">MTPMHPTQITTVLHDEVTKAVEHYLAHLNGENTANMYEIFLHEFEKPLLMTVMKHTRNNQSKAAQMLGLNRGTLRTKLKTHGLL</sequence>
<feature type="domain" description="DNA binding HTH" evidence="4">
    <location>
        <begin position="41"/>
        <end position="79"/>
    </location>
</feature>
<proteinExistence type="inferred from homology"/>
<dbReference type="EMBL" id="LZDN01000001">
    <property type="protein sequence ID" value="OBX52246.1"/>
    <property type="molecule type" value="Genomic_DNA"/>
</dbReference>
<name>A0A1B8PM01_MORNO</name>
<dbReference type="PIRSF" id="PIRSF002097">
    <property type="entry name" value="DNA-binding_Fis"/>
    <property type="match status" value="1"/>
</dbReference>
<dbReference type="InterPro" id="IPR009057">
    <property type="entry name" value="Homeodomain-like_sf"/>
</dbReference>
<evidence type="ECO:0000256" key="3">
    <source>
        <dbReference type="ARBA" id="ARBA00029540"/>
    </source>
</evidence>
<evidence type="ECO:0000313" key="5">
    <source>
        <dbReference type="EMBL" id="OBX52246.1"/>
    </source>
</evidence>
<accession>A0A1B8PM01</accession>